<dbReference type="AlphaFoldDB" id="A0A0C9YAP4"/>
<dbReference type="InterPro" id="IPR010730">
    <property type="entry name" value="HET"/>
</dbReference>
<evidence type="ECO:0000259" key="1">
    <source>
        <dbReference type="Pfam" id="PF06985"/>
    </source>
</evidence>
<dbReference type="PANTHER" id="PTHR10622">
    <property type="entry name" value="HET DOMAIN-CONTAINING PROTEIN"/>
    <property type="match status" value="1"/>
</dbReference>
<accession>A0A0C9YAP4</accession>
<keyword evidence="3" id="KW-1185">Reference proteome</keyword>
<dbReference type="STRING" id="765257.A0A0C9YAP4"/>
<evidence type="ECO:0000313" key="2">
    <source>
        <dbReference type="EMBL" id="KIK21820.1"/>
    </source>
</evidence>
<dbReference type="HOGENOM" id="CLU_000288_138_6_1"/>
<dbReference type="Pfam" id="PF06985">
    <property type="entry name" value="HET"/>
    <property type="match status" value="1"/>
</dbReference>
<protein>
    <recommendedName>
        <fullName evidence="1">Heterokaryon incompatibility domain-containing protein</fullName>
    </recommendedName>
</protein>
<feature type="domain" description="Heterokaryon incompatibility" evidence="1">
    <location>
        <begin position="272"/>
        <end position="363"/>
    </location>
</feature>
<dbReference type="InterPro" id="IPR011990">
    <property type="entry name" value="TPR-like_helical_dom_sf"/>
</dbReference>
<dbReference type="OrthoDB" id="2641668at2759"/>
<dbReference type="EMBL" id="KN833746">
    <property type="protein sequence ID" value="KIK21820.1"/>
    <property type="molecule type" value="Genomic_DNA"/>
</dbReference>
<proteinExistence type="predicted"/>
<dbReference type="PANTHER" id="PTHR10622:SF10">
    <property type="entry name" value="HET DOMAIN-CONTAINING PROTEIN"/>
    <property type="match status" value="1"/>
</dbReference>
<gene>
    <name evidence="2" type="ORF">PISMIDRAFT_533738</name>
</gene>
<organism evidence="2 3">
    <name type="scientific">Pisolithus microcarpus 441</name>
    <dbReference type="NCBI Taxonomy" id="765257"/>
    <lineage>
        <taxon>Eukaryota</taxon>
        <taxon>Fungi</taxon>
        <taxon>Dikarya</taxon>
        <taxon>Basidiomycota</taxon>
        <taxon>Agaricomycotina</taxon>
        <taxon>Agaricomycetes</taxon>
        <taxon>Agaricomycetidae</taxon>
        <taxon>Boletales</taxon>
        <taxon>Sclerodermatineae</taxon>
        <taxon>Pisolithaceae</taxon>
        <taxon>Pisolithus</taxon>
    </lineage>
</organism>
<reference evidence="2 3" key="1">
    <citation type="submission" date="2014-04" db="EMBL/GenBank/DDBJ databases">
        <authorList>
            <consortium name="DOE Joint Genome Institute"/>
            <person name="Kuo A."/>
            <person name="Kohler A."/>
            <person name="Costa M.D."/>
            <person name="Nagy L.G."/>
            <person name="Floudas D."/>
            <person name="Copeland A."/>
            <person name="Barry K.W."/>
            <person name="Cichocki N."/>
            <person name="Veneault-Fourrey C."/>
            <person name="LaButti K."/>
            <person name="Lindquist E.A."/>
            <person name="Lipzen A."/>
            <person name="Lundell T."/>
            <person name="Morin E."/>
            <person name="Murat C."/>
            <person name="Sun H."/>
            <person name="Tunlid A."/>
            <person name="Henrissat B."/>
            <person name="Grigoriev I.V."/>
            <person name="Hibbett D.S."/>
            <person name="Martin F."/>
            <person name="Nordberg H.P."/>
            <person name="Cantor M.N."/>
            <person name="Hua S.X."/>
        </authorList>
    </citation>
    <scope>NUCLEOTIDE SEQUENCE [LARGE SCALE GENOMIC DNA]</scope>
    <source>
        <strain evidence="2 3">441</strain>
    </source>
</reference>
<evidence type="ECO:0000313" key="3">
    <source>
        <dbReference type="Proteomes" id="UP000054018"/>
    </source>
</evidence>
<reference evidence="3" key="2">
    <citation type="submission" date="2015-01" db="EMBL/GenBank/DDBJ databases">
        <title>Evolutionary Origins and Diversification of the Mycorrhizal Mutualists.</title>
        <authorList>
            <consortium name="DOE Joint Genome Institute"/>
            <consortium name="Mycorrhizal Genomics Consortium"/>
            <person name="Kohler A."/>
            <person name="Kuo A."/>
            <person name="Nagy L.G."/>
            <person name="Floudas D."/>
            <person name="Copeland A."/>
            <person name="Barry K.W."/>
            <person name="Cichocki N."/>
            <person name="Veneault-Fourrey C."/>
            <person name="LaButti K."/>
            <person name="Lindquist E.A."/>
            <person name="Lipzen A."/>
            <person name="Lundell T."/>
            <person name="Morin E."/>
            <person name="Murat C."/>
            <person name="Riley R."/>
            <person name="Ohm R."/>
            <person name="Sun H."/>
            <person name="Tunlid A."/>
            <person name="Henrissat B."/>
            <person name="Grigoriev I.V."/>
            <person name="Hibbett D.S."/>
            <person name="Martin F."/>
        </authorList>
    </citation>
    <scope>NUCLEOTIDE SEQUENCE [LARGE SCALE GENOMIC DNA]</scope>
    <source>
        <strain evidence="3">441</strain>
    </source>
</reference>
<dbReference type="Gene3D" id="1.25.40.10">
    <property type="entry name" value="Tetratricopeptide repeat domain"/>
    <property type="match status" value="1"/>
</dbReference>
<dbReference type="SUPFAM" id="SSF48452">
    <property type="entry name" value="TPR-like"/>
    <property type="match status" value="1"/>
</dbReference>
<name>A0A0C9YAP4_9AGAM</name>
<sequence>MRKEPSPEDKQCPPLMTISLIFQWSFIGLEIVAQHRQCEILYAEGHTAEAEEIFLNIISTSYEEIQRSKVTADWVANFAQRCVITHERVGDKALDSAEHDGALAQYPAALSLIPASPAGLFMKRSRAQAAKGLWEEALQDANGAVKADPSNPRCYETKHAALHGAKQYDEAIDAFKSMLHAIEQSPDPEIRQLRKNYISPSETIAAIESSAREILKHCPLVAIDVITGHLCDGPERMHIYKADPSFKEVVSSTTRKLDKERIPEVVTSFFGYAMFSHVWQGNEPSFQHVDTVKSIWDLPKTALNEKLQNFCEEARRLDYRWAWSDTCCIDKSTSSILNQSLTSMYKWYADSVVTLVFLAGVAHPSSAGDLVRSLWMTRVWTLQELLAPKVLLFYDVEWKPYLGDTGTNHKESLEIMQELADAIKIPHGTITTFSPDDLAIREKLRLASTRNVTVEEDVAYSLIGIFRSDIRPHYGEGADALGHLLEEIVARFGEVAVLAWSGKPSSYNSCLPASISVYNQTPYNPPLLDGEEMETYITRLRGKLSQEVALNICNQINCLPPARFAARRLHLPCIVFSVRRLGIQETHNDSEKVYRARVSGLGMVEFTTADDLPLQKPQKLVFVHPWIPFIRGPSDGDAWEGDSQSVVDFGSDSEHDAGSYEVVPPLPSDAAPAPQVDDYTRALQMIARLGQPFSALLLVQQPDRHYKRVATENEIVVPGLGTDVPSQNIRATVLEIL</sequence>
<dbReference type="Proteomes" id="UP000054018">
    <property type="component" value="Unassembled WGS sequence"/>
</dbReference>